<keyword evidence="5" id="KW-0249">Electron transport</keyword>
<dbReference type="EMBL" id="BAABGN010000004">
    <property type="protein sequence ID" value="GAA4420094.1"/>
    <property type="molecule type" value="Genomic_DNA"/>
</dbReference>
<name>A0ABP8L138_9MICO</name>
<reference evidence="10" key="2">
    <citation type="journal article" date="2019" name="Int. J. Syst. Evol. Microbiol.">
        <title>The Global Catalogue of Microorganisms (GCM) 10K type strain sequencing project: providing services to taxonomists for standard genome sequencing and annotation.</title>
        <authorList>
            <consortium name="The Broad Institute Genomics Platform"/>
            <consortium name="The Broad Institute Genome Sequencing Center for Infectious Disease"/>
            <person name="Wu L."/>
            <person name="Ma J."/>
        </authorList>
    </citation>
    <scope>NUCLEOTIDE SEQUENCE [LARGE SCALE GENOMIC DNA]</scope>
    <source>
        <strain evidence="10">JCM 17810</strain>
    </source>
</reference>
<keyword evidence="4" id="KW-0813">Transport</keyword>
<dbReference type="Pfam" id="PF01012">
    <property type="entry name" value="ETF"/>
    <property type="match status" value="1"/>
</dbReference>
<comment type="function">
    <text evidence="6">The electron transfer flavoprotein serves as a specific electron acceptor for other dehydrogenases. It transfers the electrons to the main respiratory chain via ETF-ubiquinone oxidoreductase (ETF dehydrogenase).</text>
</comment>
<dbReference type="PANTHER" id="PTHR21294">
    <property type="entry name" value="ELECTRON TRANSFER FLAVOPROTEIN BETA-SUBUNIT"/>
    <property type="match status" value="1"/>
</dbReference>
<dbReference type="SMART" id="SM00893">
    <property type="entry name" value="ETF"/>
    <property type="match status" value="1"/>
</dbReference>
<comment type="cofactor">
    <cofactor evidence="1">
        <name>FAD</name>
        <dbReference type="ChEBI" id="CHEBI:57692"/>
    </cofactor>
</comment>
<dbReference type="RefSeq" id="WP_345214810.1">
    <property type="nucleotide sequence ID" value="NZ_BAABGN010000002.1"/>
</dbReference>
<keyword evidence="10" id="KW-1185">Reference proteome</keyword>
<accession>A0ABP8L138</accession>
<sequence length="272" mass="27849">MRIVVCVKYVPDLQAERSLDADGHLVRGLDDGINELDENAVEAALGLAEAAGEDTAAEVVALAVGPDDAVDAVRRALQMGAASGVHVLDDRVAGADVMGTARVLAAAVRTIEQDGPVDVVVTGMATMDGLSSMVPAALAAELDRPALTLASRVSLEGRTLTMTRSIGEADEEQAAELPVVLSVTDQLNEPRLPGAKSLMSARKKPVATWSLDDLAGGAELAGDAEPGGDGALAATTVVTAEPLPPREAGRIITDTGDAGTKLATYLVENKLV</sequence>
<evidence type="ECO:0000256" key="3">
    <source>
        <dbReference type="ARBA" id="ARBA00011355"/>
    </source>
</evidence>
<evidence type="ECO:0000313" key="10">
    <source>
        <dbReference type="Proteomes" id="UP001500622"/>
    </source>
</evidence>
<comment type="subunit">
    <text evidence="3">Heterodimer of an alpha and a beta subunit.</text>
</comment>
<feature type="domain" description="Electron transfer flavoprotein alpha/beta-subunit N-terminal" evidence="7">
    <location>
        <begin position="22"/>
        <end position="218"/>
    </location>
</feature>
<dbReference type="SUPFAM" id="SSF52402">
    <property type="entry name" value="Adenine nucleotide alpha hydrolases-like"/>
    <property type="match status" value="1"/>
</dbReference>
<evidence type="ECO:0000313" key="9">
    <source>
        <dbReference type="EMBL" id="GAA4420094.1"/>
    </source>
</evidence>
<dbReference type="InterPro" id="IPR014730">
    <property type="entry name" value="ETF_a/b_N"/>
</dbReference>
<organism evidence="9 10">
    <name type="scientific">Georgenia halophila</name>
    <dbReference type="NCBI Taxonomy" id="620889"/>
    <lineage>
        <taxon>Bacteria</taxon>
        <taxon>Bacillati</taxon>
        <taxon>Actinomycetota</taxon>
        <taxon>Actinomycetes</taxon>
        <taxon>Micrococcales</taxon>
        <taxon>Bogoriellaceae</taxon>
        <taxon>Georgenia</taxon>
    </lineage>
</organism>
<protein>
    <submittedName>
        <fullName evidence="9">Electron transfer flavoprotein subunit beta/FixA family protein</fullName>
    </submittedName>
</protein>
<gene>
    <name evidence="8" type="ORF">GCM10023169_03870</name>
    <name evidence="9" type="ORF">GCM10023169_11480</name>
</gene>
<dbReference type="InterPro" id="IPR012255">
    <property type="entry name" value="ETF_b"/>
</dbReference>
<dbReference type="EMBL" id="BAABGN010000002">
    <property type="protein sequence ID" value="GAA4416508.1"/>
    <property type="molecule type" value="Genomic_DNA"/>
</dbReference>
<dbReference type="InterPro" id="IPR014729">
    <property type="entry name" value="Rossmann-like_a/b/a_fold"/>
</dbReference>
<evidence type="ECO:0000256" key="6">
    <source>
        <dbReference type="ARBA" id="ARBA00025649"/>
    </source>
</evidence>
<dbReference type="Proteomes" id="UP001500622">
    <property type="component" value="Unassembled WGS sequence"/>
</dbReference>
<reference evidence="9" key="3">
    <citation type="submission" date="2023-12" db="EMBL/GenBank/DDBJ databases">
        <authorList>
            <person name="Sun Q."/>
            <person name="Inoue M."/>
        </authorList>
    </citation>
    <scope>NUCLEOTIDE SEQUENCE</scope>
    <source>
        <strain evidence="9">JCM 17810</strain>
    </source>
</reference>
<evidence type="ECO:0000256" key="5">
    <source>
        <dbReference type="ARBA" id="ARBA00022982"/>
    </source>
</evidence>
<comment type="caution">
    <text evidence="9">The sequence shown here is derived from an EMBL/GenBank/DDBJ whole genome shotgun (WGS) entry which is preliminary data.</text>
</comment>
<evidence type="ECO:0000259" key="7">
    <source>
        <dbReference type="SMART" id="SM00893"/>
    </source>
</evidence>
<evidence type="ECO:0000256" key="1">
    <source>
        <dbReference type="ARBA" id="ARBA00001974"/>
    </source>
</evidence>
<comment type="similarity">
    <text evidence="2">Belongs to the ETF beta-subunit/FixA family.</text>
</comment>
<dbReference type="PANTHER" id="PTHR21294:SF8">
    <property type="entry name" value="ELECTRON TRANSFER FLAVOPROTEIN SUBUNIT BETA"/>
    <property type="match status" value="1"/>
</dbReference>
<evidence type="ECO:0000313" key="8">
    <source>
        <dbReference type="EMBL" id="GAA4416508.1"/>
    </source>
</evidence>
<proteinExistence type="inferred from homology"/>
<reference evidence="9" key="1">
    <citation type="journal article" date="2014" name="Int. J. Syst. Evol. Microbiol.">
        <title>Complete genome of a new Firmicutes species belonging to the dominant human colonic microbiota ('Ruminococcus bicirculans') reveals two chromosomes and a selective capacity to utilize plant glucans.</title>
        <authorList>
            <consortium name="NISC Comparative Sequencing Program"/>
            <person name="Wegmann U."/>
            <person name="Louis P."/>
            <person name="Goesmann A."/>
            <person name="Henrissat B."/>
            <person name="Duncan S.H."/>
            <person name="Flint H.J."/>
        </authorList>
    </citation>
    <scope>NUCLEOTIDE SEQUENCE</scope>
    <source>
        <strain evidence="9">JCM 17810</strain>
    </source>
</reference>
<dbReference type="PIRSF" id="PIRSF000090">
    <property type="entry name" value="Beta-ETF"/>
    <property type="match status" value="1"/>
</dbReference>
<evidence type="ECO:0000256" key="4">
    <source>
        <dbReference type="ARBA" id="ARBA00022448"/>
    </source>
</evidence>
<dbReference type="Gene3D" id="3.40.50.620">
    <property type="entry name" value="HUPs"/>
    <property type="match status" value="1"/>
</dbReference>
<evidence type="ECO:0000256" key="2">
    <source>
        <dbReference type="ARBA" id="ARBA00007557"/>
    </source>
</evidence>